<dbReference type="InterPro" id="IPR036249">
    <property type="entry name" value="Thioredoxin-like_sf"/>
</dbReference>
<proteinExistence type="predicted"/>
<evidence type="ECO:0000313" key="3">
    <source>
        <dbReference type="Proteomes" id="UP000319576"/>
    </source>
</evidence>
<dbReference type="OrthoDB" id="215495at2"/>
<evidence type="ECO:0000259" key="1">
    <source>
        <dbReference type="PROSITE" id="PS51352"/>
    </source>
</evidence>
<feature type="domain" description="Thioredoxin" evidence="1">
    <location>
        <begin position="1"/>
        <end position="106"/>
    </location>
</feature>
<organism evidence="2 3">
    <name type="scientific">Urbifossiella limnaea</name>
    <dbReference type="NCBI Taxonomy" id="2528023"/>
    <lineage>
        <taxon>Bacteria</taxon>
        <taxon>Pseudomonadati</taxon>
        <taxon>Planctomycetota</taxon>
        <taxon>Planctomycetia</taxon>
        <taxon>Gemmatales</taxon>
        <taxon>Gemmataceae</taxon>
        <taxon>Urbifossiella</taxon>
    </lineage>
</organism>
<sequence length="109" mass="11819">MADEYQNPGPTREEIDATAGPFVLEFGTSWCGYCQGAQPYIAEALAAVTDVPHMKVEDGPGRPLGRSFRVKLWPTLVVLRDGKEVARVVRPDSADDVRQAFAVLRSSGG</sequence>
<dbReference type="KEGG" id="uli:ETAA1_24870"/>
<dbReference type="InterPro" id="IPR013766">
    <property type="entry name" value="Thioredoxin_domain"/>
</dbReference>
<dbReference type="RefSeq" id="WP_145238245.1">
    <property type="nucleotide sequence ID" value="NZ_CP036273.1"/>
</dbReference>
<dbReference type="AlphaFoldDB" id="A0A517XSR3"/>
<name>A0A517XSR3_9BACT</name>
<protein>
    <submittedName>
        <fullName evidence="2">Thioredoxin</fullName>
    </submittedName>
</protein>
<gene>
    <name evidence="2" type="primary">trxA_1</name>
    <name evidence="2" type="ORF">ETAA1_24870</name>
</gene>
<dbReference type="EMBL" id="CP036273">
    <property type="protein sequence ID" value="QDU20533.1"/>
    <property type="molecule type" value="Genomic_DNA"/>
</dbReference>
<dbReference type="Gene3D" id="3.40.30.10">
    <property type="entry name" value="Glutaredoxin"/>
    <property type="match status" value="1"/>
</dbReference>
<keyword evidence="3" id="KW-1185">Reference proteome</keyword>
<dbReference type="CDD" id="cd02947">
    <property type="entry name" value="TRX_family"/>
    <property type="match status" value="1"/>
</dbReference>
<reference evidence="2 3" key="1">
    <citation type="submission" date="2019-02" db="EMBL/GenBank/DDBJ databases">
        <title>Deep-cultivation of Planctomycetes and their phenomic and genomic characterization uncovers novel biology.</title>
        <authorList>
            <person name="Wiegand S."/>
            <person name="Jogler M."/>
            <person name="Boedeker C."/>
            <person name="Pinto D."/>
            <person name="Vollmers J."/>
            <person name="Rivas-Marin E."/>
            <person name="Kohn T."/>
            <person name="Peeters S.H."/>
            <person name="Heuer A."/>
            <person name="Rast P."/>
            <person name="Oberbeckmann S."/>
            <person name="Bunk B."/>
            <person name="Jeske O."/>
            <person name="Meyerdierks A."/>
            <person name="Storesund J.E."/>
            <person name="Kallscheuer N."/>
            <person name="Luecker S."/>
            <person name="Lage O.M."/>
            <person name="Pohl T."/>
            <person name="Merkel B.J."/>
            <person name="Hornburger P."/>
            <person name="Mueller R.-W."/>
            <person name="Bruemmer F."/>
            <person name="Labrenz M."/>
            <person name="Spormann A.M."/>
            <person name="Op den Camp H."/>
            <person name="Overmann J."/>
            <person name="Amann R."/>
            <person name="Jetten M.S.M."/>
            <person name="Mascher T."/>
            <person name="Medema M.H."/>
            <person name="Devos D.P."/>
            <person name="Kaster A.-K."/>
            <person name="Ovreas L."/>
            <person name="Rohde M."/>
            <person name="Galperin M.Y."/>
            <person name="Jogler C."/>
        </authorList>
    </citation>
    <scope>NUCLEOTIDE SEQUENCE [LARGE SCALE GENOMIC DNA]</scope>
    <source>
        <strain evidence="2 3">ETA_A1</strain>
    </source>
</reference>
<evidence type="ECO:0000313" key="2">
    <source>
        <dbReference type="EMBL" id="QDU20533.1"/>
    </source>
</evidence>
<dbReference type="Pfam" id="PF00085">
    <property type="entry name" value="Thioredoxin"/>
    <property type="match status" value="1"/>
</dbReference>
<accession>A0A517XSR3</accession>
<dbReference type="SUPFAM" id="SSF52833">
    <property type="entry name" value="Thioredoxin-like"/>
    <property type="match status" value="1"/>
</dbReference>
<dbReference type="PROSITE" id="PS51352">
    <property type="entry name" value="THIOREDOXIN_2"/>
    <property type="match status" value="1"/>
</dbReference>
<dbReference type="Proteomes" id="UP000319576">
    <property type="component" value="Chromosome"/>
</dbReference>